<feature type="compositionally biased region" description="Low complexity" evidence="1">
    <location>
        <begin position="14"/>
        <end position="24"/>
    </location>
</feature>
<proteinExistence type="predicted"/>
<sequence>MSQNLTEEPLSYVSSASSASSAAPAPAPSQGRRRMSAHAEAEAARAMRRTNSWTPVYERRQSFNKEDMKHALCMADIDTVKTGPGFTERV</sequence>
<dbReference type="Proteomes" id="UP001498421">
    <property type="component" value="Unassembled WGS sequence"/>
</dbReference>
<protein>
    <submittedName>
        <fullName evidence="2">Uncharacterized protein</fullName>
    </submittedName>
</protein>
<evidence type="ECO:0000313" key="2">
    <source>
        <dbReference type="EMBL" id="KAK7418402.1"/>
    </source>
</evidence>
<dbReference type="EMBL" id="JAZAVK010000167">
    <property type="protein sequence ID" value="KAK7418402.1"/>
    <property type="molecule type" value="Genomic_DNA"/>
</dbReference>
<feature type="region of interest" description="Disordered" evidence="1">
    <location>
        <begin position="1"/>
        <end position="47"/>
    </location>
</feature>
<comment type="caution">
    <text evidence="2">The sequence shown here is derived from an EMBL/GenBank/DDBJ whole genome shotgun (WGS) entry which is preliminary data.</text>
</comment>
<evidence type="ECO:0000256" key="1">
    <source>
        <dbReference type="SAM" id="MobiDB-lite"/>
    </source>
</evidence>
<keyword evidence="3" id="KW-1185">Reference proteome</keyword>
<reference evidence="2 3" key="1">
    <citation type="journal article" date="2025" name="Microbiol. Resour. Announc.">
        <title>Draft genome sequences for Neonectria magnoliae and Neonectria punicea, canker pathogens of Liriodendron tulipifera and Acer saccharum in West Virginia.</title>
        <authorList>
            <person name="Petronek H.M."/>
            <person name="Kasson M.T."/>
            <person name="Metheny A.M."/>
            <person name="Stauder C.M."/>
            <person name="Lovett B."/>
            <person name="Lynch S.C."/>
            <person name="Garnas J.R."/>
            <person name="Kasson L.R."/>
            <person name="Stajich J.E."/>
        </authorList>
    </citation>
    <scope>NUCLEOTIDE SEQUENCE [LARGE SCALE GENOMIC DNA]</scope>
    <source>
        <strain evidence="2 3">NRRL 64651</strain>
    </source>
</reference>
<gene>
    <name evidence="2" type="ORF">QQZ08_011252</name>
</gene>
<name>A0ABR1HBU9_9HYPO</name>
<organism evidence="2 3">
    <name type="scientific">Neonectria magnoliae</name>
    <dbReference type="NCBI Taxonomy" id="2732573"/>
    <lineage>
        <taxon>Eukaryota</taxon>
        <taxon>Fungi</taxon>
        <taxon>Dikarya</taxon>
        <taxon>Ascomycota</taxon>
        <taxon>Pezizomycotina</taxon>
        <taxon>Sordariomycetes</taxon>
        <taxon>Hypocreomycetidae</taxon>
        <taxon>Hypocreales</taxon>
        <taxon>Nectriaceae</taxon>
        <taxon>Neonectria</taxon>
    </lineage>
</organism>
<accession>A0ABR1HBU9</accession>
<evidence type="ECO:0000313" key="3">
    <source>
        <dbReference type="Proteomes" id="UP001498421"/>
    </source>
</evidence>